<proteinExistence type="predicted"/>
<evidence type="ECO:0000313" key="2">
    <source>
        <dbReference type="Proteomes" id="UP001280121"/>
    </source>
</evidence>
<dbReference type="EMBL" id="JANJYI010000007">
    <property type="protein sequence ID" value="KAK2640989.1"/>
    <property type="molecule type" value="Genomic_DNA"/>
</dbReference>
<sequence length="219" mass="24954">MAAWKSASLSLAGRCTLIKFVTSVLPTYAMLSIKLHTEVWHTLDKINRDFLWGSNLDKRKIHLVKWDTMCLPKKLGGLGIRKMKWMNQICSSTLRGLSFGAKLISNGIHWRVGNRQNVNFWTDVWIPVLGTLQNYASCILSDDQINEKVCDYLRASNWNLQKLSSVLPCGVVNRIFSLHINNNCNIEDSIIWGLYKNEDFPVSSAYDSLLYKDVVDVGK</sequence>
<evidence type="ECO:0000313" key="1">
    <source>
        <dbReference type="EMBL" id="KAK2640989.1"/>
    </source>
</evidence>
<organism evidence="1 2">
    <name type="scientific">Dipteronia dyeriana</name>
    <dbReference type="NCBI Taxonomy" id="168575"/>
    <lineage>
        <taxon>Eukaryota</taxon>
        <taxon>Viridiplantae</taxon>
        <taxon>Streptophyta</taxon>
        <taxon>Embryophyta</taxon>
        <taxon>Tracheophyta</taxon>
        <taxon>Spermatophyta</taxon>
        <taxon>Magnoliopsida</taxon>
        <taxon>eudicotyledons</taxon>
        <taxon>Gunneridae</taxon>
        <taxon>Pentapetalae</taxon>
        <taxon>rosids</taxon>
        <taxon>malvids</taxon>
        <taxon>Sapindales</taxon>
        <taxon>Sapindaceae</taxon>
        <taxon>Hippocastanoideae</taxon>
        <taxon>Acereae</taxon>
        <taxon>Dipteronia</taxon>
    </lineage>
</organism>
<dbReference type="Proteomes" id="UP001280121">
    <property type="component" value="Unassembled WGS sequence"/>
</dbReference>
<dbReference type="PANTHER" id="PTHR33116">
    <property type="entry name" value="REVERSE TRANSCRIPTASE ZINC-BINDING DOMAIN-CONTAINING PROTEIN-RELATED-RELATED"/>
    <property type="match status" value="1"/>
</dbReference>
<accession>A0AAD9TRN2</accession>
<comment type="caution">
    <text evidence="1">The sequence shown here is derived from an EMBL/GenBank/DDBJ whole genome shotgun (WGS) entry which is preliminary data.</text>
</comment>
<keyword evidence="2" id="KW-1185">Reference proteome</keyword>
<name>A0AAD9TRN2_9ROSI</name>
<protein>
    <submittedName>
        <fullName evidence="1">Uncharacterized protein</fullName>
    </submittedName>
</protein>
<reference evidence="1" key="1">
    <citation type="journal article" date="2023" name="Plant J.">
        <title>Genome sequences and population genomics provide insights into the demographic history, inbreeding, and mutation load of two 'living fossil' tree species of Dipteronia.</title>
        <authorList>
            <person name="Feng Y."/>
            <person name="Comes H.P."/>
            <person name="Chen J."/>
            <person name="Zhu S."/>
            <person name="Lu R."/>
            <person name="Zhang X."/>
            <person name="Li P."/>
            <person name="Qiu J."/>
            <person name="Olsen K.M."/>
            <person name="Qiu Y."/>
        </authorList>
    </citation>
    <scope>NUCLEOTIDE SEQUENCE</scope>
    <source>
        <strain evidence="1">KIB01</strain>
    </source>
</reference>
<gene>
    <name evidence="1" type="ORF">Ddye_022752</name>
</gene>
<dbReference type="AlphaFoldDB" id="A0AAD9TRN2"/>
<dbReference type="PANTHER" id="PTHR33116:SF78">
    <property type="entry name" value="OS12G0587133 PROTEIN"/>
    <property type="match status" value="1"/>
</dbReference>